<keyword evidence="3" id="KW-0645">Protease</keyword>
<name>A0A2S0N8A2_9HYPH</name>
<dbReference type="InterPro" id="IPR050659">
    <property type="entry name" value="Peptidase_M24B"/>
</dbReference>
<keyword evidence="4" id="KW-1185">Reference proteome</keyword>
<dbReference type="InterPro" id="IPR036005">
    <property type="entry name" value="Creatinase/aminopeptidase-like"/>
</dbReference>
<dbReference type="Proteomes" id="UP000237889">
    <property type="component" value="Chromosome"/>
</dbReference>
<dbReference type="Gene3D" id="3.40.350.10">
    <property type="entry name" value="Creatinase/prolidase N-terminal domain"/>
    <property type="match status" value="1"/>
</dbReference>
<dbReference type="EMBL" id="CP027668">
    <property type="protein sequence ID" value="AVO44389.1"/>
    <property type="molecule type" value="Genomic_DNA"/>
</dbReference>
<evidence type="ECO:0000313" key="3">
    <source>
        <dbReference type="EMBL" id="AVO44389.1"/>
    </source>
</evidence>
<dbReference type="Pfam" id="PF00557">
    <property type="entry name" value="Peptidase_M24"/>
    <property type="match status" value="1"/>
</dbReference>
<dbReference type="OrthoDB" id="9761809at2"/>
<feature type="domain" description="Creatinase N-terminal" evidence="2">
    <location>
        <begin position="26"/>
        <end position="160"/>
    </location>
</feature>
<dbReference type="InterPro" id="IPR000994">
    <property type="entry name" value="Pept_M24"/>
</dbReference>
<feature type="domain" description="Peptidase M24" evidence="1">
    <location>
        <begin position="168"/>
        <end position="376"/>
    </location>
</feature>
<keyword evidence="3" id="KW-0378">Hydrolase</keyword>
<keyword evidence="3" id="KW-0031">Aminopeptidase</keyword>
<dbReference type="InterPro" id="IPR029149">
    <property type="entry name" value="Creatin/AminoP/Spt16_N"/>
</dbReference>
<evidence type="ECO:0000259" key="2">
    <source>
        <dbReference type="Pfam" id="PF01321"/>
    </source>
</evidence>
<dbReference type="PANTHER" id="PTHR46112">
    <property type="entry name" value="AMINOPEPTIDASE"/>
    <property type="match status" value="1"/>
</dbReference>
<evidence type="ECO:0000259" key="1">
    <source>
        <dbReference type="Pfam" id="PF00557"/>
    </source>
</evidence>
<dbReference type="CDD" id="cd01066">
    <property type="entry name" value="APP_MetAP"/>
    <property type="match status" value="1"/>
</dbReference>
<dbReference type="Gene3D" id="3.90.230.10">
    <property type="entry name" value="Creatinase/methionine aminopeptidase superfamily"/>
    <property type="match status" value="1"/>
</dbReference>
<dbReference type="Pfam" id="PF01321">
    <property type="entry name" value="Creatinase_N"/>
    <property type="match status" value="1"/>
</dbReference>
<dbReference type="SUPFAM" id="SSF55920">
    <property type="entry name" value="Creatinase/aminopeptidase"/>
    <property type="match status" value="1"/>
</dbReference>
<organism evidence="3 4">
    <name type="scientific">Phreatobacter cathodiphilus</name>
    <dbReference type="NCBI Taxonomy" id="1868589"/>
    <lineage>
        <taxon>Bacteria</taxon>
        <taxon>Pseudomonadati</taxon>
        <taxon>Pseudomonadota</taxon>
        <taxon>Alphaproteobacteria</taxon>
        <taxon>Hyphomicrobiales</taxon>
        <taxon>Phreatobacteraceae</taxon>
        <taxon>Phreatobacter</taxon>
    </lineage>
</organism>
<dbReference type="RefSeq" id="WP_106747719.1">
    <property type="nucleotide sequence ID" value="NZ_CP027668.1"/>
</dbReference>
<gene>
    <name evidence="3" type="ORF">C6569_04545</name>
</gene>
<dbReference type="KEGG" id="phr:C6569_04545"/>
<reference evidence="3 4" key="1">
    <citation type="submission" date="2018-03" db="EMBL/GenBank/DDBJ databases">
        <title>Genome sequencing of Phreatobacter sp.</title>
        <authorList>
            <person name="Kim S.-J."/>
            <person name="Heo J."/>
            <person name="Kwon S.-W."/>
        </authorList>
    </citation>
    <scope>NUCLEOTIDE SEQUENCE [LARGE SCALE GENOMIC DNA]</scope>
    <source>
        <strain evidence="3 4">S-12</strain>
    </source>
</reference>
<dbReference type="SUPFAM" id="SSF53092">
    <property type="entry name" value="Creatinase/prolidase N-terminal domain"/>
    <property type="match status" value="1"/>
</dbReference>
<proteinExistence type="predicted"/>
<protein>
    <submittedName>
        <fullName evidence="3">Xaa-Pro aminopeptidase</fullName>
    </submittedName>
</protein>
<sequence>MTNSTATSGLARGIEAAFPAAEFEARLAAARNGLAARGLDAAVFTGPENIFYLTGQQTPGYYTFQCLVLPAEGEPVFLLRQLEVTNFLRNTYLPEYEAYGDGQRPAELVVDALAKRGLTGKRIGIEKGGWFLPIAFYEALAAVLPRIEDATGIVEAMRRVKSAAEIAKIEQSVRQADLGIQAGIAAVREGVSENDIVAEMMHAAIKGGAEYMGMEPLVSSGPRSGVPHATWRRRKLEAGDGVFMEMSGCYDRYHSGLMRTAWVGEPPALARELEKVVLAALDAAIGAARPGATCAAPHIAAQRIIDAAGMTERYRKRTGYSLGISFAPDWGEWQVASLHDTVDIPLEPGMCFHVVPALRDYGVFTIGISESICITETGARILGKTPRTIQMK</sequence>
<dbReference type="GO" id="GO:0004177">
    <property type="term" value="F:aminopeptidase activity"/>
    <property type="evidence" value="ECO:0007669"/>
    <property type="project" value="UniProtKB-KW"/>
</dbReference>
<accession>A0A2S0N8A2</accession>
<dbReference type="AlphaFoldDB" id="A0A2S0N8A2"/>
<dbReference type="PANTHER" id="PTHR46112:SF3">
    <property type="entry name" value="AMINOPEPTIDASE YPDF"/>
    <property type="match status" value="1"/>
</dbReference>
<dbReference type="InterPro" id="IPR000587">
    <property type="entry name" value="Creatinase_N"/>
</dbReference>
<evidence type="ECO:0000313" key="4">
    <source>
        <dbReference type="Proteomes" id="UP000237889"/>
    </source>
</evidence>